<dbReference type="GO" id="GO:0016150">
    <property type="term" value="F:translation release factor activity, codon nonspecific"/>
    <property type="evidence" value="ECO:0007669"/>
    <property type="project" value="TreeGrafter"/>
</dbReference>
<gene>
    <name evidence="3" type="ORF">QCA50_009228</name>
</gene>
<dbReference type="InterPro" id="IPR052104">
    <property type="entry name" value="Mito_Release_Factor_mL62"/>
</dbReference>
<keyword evidence="4" id="KW-1185">Reference proteome</keyword>
<dbReference type="InterPro" id="IPR000352">
    <property type="entry name" value="Pep_chain_release_fac_I"/>
</dbReference>
<dbReference type="AlphaFoldDB" id="A0AAW0GBP8"/>
<organism evidence="3 4">
    <name type="scientific">Cerrena zonata</name>
    <dbReference type="NCBI Taxonomy" id="2478898"/>
    <lineage>
        <taxon>Eukaryota</taxon>
        <taxon>Fungi</taxon>
        <taxon>Dikarya</taxon>
        <taxon>Basidiomycota</taxon>
        <taxon>Agaricomycotina</taxon>
        <taxon>Agaricomycetes</taxon>
        <taxon>Polyporales</taxon>
        <taxon>Cerrenaceae</taxon>
        <taxon>Cerrena</taxon>
    </lineage>
</organism>
<dbReference type="GO" id="GO:0005762">
    <property type="term" value="C:mitochondrial large ribosomal subunit"/>
    <property type="evidence" value="ECO:0007669"/>
    <property type="project" value="TreeGrafter"/>
</dbReference>
<name>A0AAW0GBP8_9APHY</name>
<evidence type="ECO:0000256" key="1">
    <source>
        <dbReference type="SAM" id="MobiDB-lite"/>
    </source>
</evidence>
<reference evidence="3 4" key="1">
    <citation type="submission" date="2022-09" db="EMBL/GenBank/DDBJ databases">
        <authorList>
            <person name="Palmer J.M."/>
        </authorList>
    </citation>
    <scope>NUCLEOTIDE SEQUENCE [LARGE SCALE GENOMIC DNA]</scope>
    <source>
        <strain evidence="3 4">DSM 7382</strain>
    </source>
</reference>
<comment type="caution">
    <text evidence="3">The sequence shown here is derived from an EMBL/GenBank/DDBJ whole genome shotgun (WGS) entry which is preliminary data.</text>
</comment>
<dbReference type="SUPFAM" id="SSF110916">
    <property type="entry name" value="Peptidyl-tRNA hydrolase domain-like"/>
    <property type="match status" value="1"/>
</dbReference>
<evidence type="ECO:0000313" key="4">
    <source>
        <dbReference type="Proteomes" id="UP001385951"/>
    </source>
</evidence>
<dbReference type="Gene3D" id="3.30.160.20">
    <property type="match status" value="1"/>
</dbReference>
<accession>A0AAW0GBP8</accession>
<evidence type="ECO:0000313" key="3">
    <source>
        <dbReference type="EMBL" id="KAK7687363.1"/>
    </source>
</evidence>
<sequence>MIRVPSYFPLGLRALGLGPVSPAVYIKRAYLSSNELSQDQIDKARTWLESFQPDKIPRHIFEITYSRASGPGGQKVNKTSSKATISMTENEWLDPKACFWIPFAVRTKLSQQPLRYQTKSGGIVVQCDTFRTREVNTDECFKRLLQEIRENVHFAAEPTEEDKKRWEEIKADRKEKRLFNKKKQSDKKKSRSKSFDY</sequence>
<dbReference type="GO" id="GO:0004045">
    <property type="term" value="F:peptidyl-tRNA hydrolase activity"/>
    <property type="evidence" value="ECO:0007669"/>
    <property type="project" value="TreeGrafter"/>
</dbReference>
<feature type="domain" description="Prokaryotic-type class I peptide chain release factors" evidence="2">
    <location>
        <begin position="55"/>
        <end position="191"/>
    </location>
</feature>
<proteinExistence type="predicted"/>
<protein>
    <recommendedName>
        <fullName evidence="2">Prokaryotic-type class I peptide chain release factors domain-containing protein</fullName>
    </recommendedName>
</protein>
<dbReference type="PANTHER" id="PTHR11075">
    <property type="entry name" value="PEPTIDE CHAIN RELEASE FACTOR"/>
    <property type="match status" value="1"/>
</dbReference>
<evidence type="ECO:0000259" key="2">
    <source>
        <dbReference type="Pfam" id="PF00472"/>
    </source>
</evidence>
<dbReference type="EMBL" id="JASBNA010000013">
    <property type="protein sequence ID" value="KAK7687363.1"/>
    <property type="molecule type" value="Genomic_DNA"/>
</dbReference>
<dbReference type="PANTHER" id="PTHR11075:SF54">
    <property type="entry name" value="LARGE RIBOSOMAL SUBUNIT PROTEIN ML62"/>
    <property type="match status" value="1"/>
</dbReference>
<dbReference type="GO" id="GO:0070126">
    <property type="term" value="P:mitochondrial translational termination"/>
    <property type="evidence" value="ECO:0007669"/>
    <property type="project" value="TreeGrafter"/>
</dbReference>
<dbReference type="Pfam" id="PF00472">
    <property type="entry name" value="RF-1"/>
    <property type="match status" value="1"/>
</dbReference>
<feature type="compositionally biased region" description="Basic residues" evidence="1">
    <location>
        <begin position="179"/>
        <end position="197"/>
    </location>
</feature>
<feature type="region of interest" description="Disordered" evidence="1">
    <location>
        <begin position="177"/>
        <end position="197"/>
    </location>
</feature>
<dbReference type="Proteomes" id="UP001385951">
    <property type="component" value="Unassembled WGS sequence"/>
</dbReference>